<organism evidence="2 3">
    <name type="scientific">Tanacetum coccineum</name>
    <dbReference type="NCBI Taxonomy" id="301880"/>
    <lineage>
        <taxon>Eukaryota</taxon>
        <taxon>Viridiplantae</taxon>
        <taxon>Streptophyta</taxon>
        <taxon>Embryophyta</taxon>
        <taxon>Tracheophyta</taxon>
        <taxon>Spermatophyta</taxon>
        <taxon>Magnoliopsida</taxon>
        <taxon>eudicotyledons</taxon>
        <taxon>Gunneridae</taxon>
        <taxon>Pentapetalae</taxon>
        <taxon>asterids</taxon>
        <taxon>campanulids</taxon>
        <taxon>Asterales</taxon>
        <taxon>Asteraceae</taxon>
        <taxon>Asteroideae</taxon>
        <taxon>Anthemideae</taxon>
        <taxon>Anthemidinae</taxon>
        <taxon>Tanacetum</taxon>
    </lineage>
</organism>
<name>A0ABQ4ZXB5_9ASTR</name>
<evidence type="ECO:0000313" key="3">
    <source>
        <dbReference type="Proteomes" id="UP001151760"/>
    </source>
</evidence>
<proteinExistence type="predicted"/>
<feature type="compositionally biased region" description="Basic residues" evidence="1">
    <location>
        <begin position="59"/>
        <end position="75"/>
    </location>
</feature>
<feature type="region of interest" description="Disordered" evidence="1">
    <location>
        <begin position="59"/>
        <end position="97"/>
    </location>
</feature>
<evidence type="ECO:0000313" key="2">
    <source>
        <dbReference type="EMBL" id="GJS93507.1"/>
    </source>
</evidence>
<gene>
    <name evidence="2" type="ORF">Tco_0800475</name>
</gene>
<keyword evidence="3" id="KW-1185">Reference proteome</keyword>
<evidence type="ECO:0000256" key="1">
    <source>
        <dbReference type="SAM" id="MobiDB-lite"/>
    </source>
</evidence>
<dbReference type="Proteomes" id="UP001151760">
    <property type="component" value="Unassembled WGS sequence"/>
</dbReference>
<reference evidence="2" key="2">
    <citation type="submission" date="2022-01" db="EMBL/GenBank/DDBJ databases">
        <authorList>
            <person name="Yamashiro T."/>
            <person name="Shiraishi A."/>
            <person name="Satake H."/>
            <person name="Nakayama K."/>
        </authorList>
    </citation>
    <scope>NUCLEOTIDE SEQUENCE</scope>
</reference>
<sequence length="234" mass="26308">MSNDPISQEISSGDRPRRQDTTLGVQLLRLGLVLALEEAKTIKDRVITRLKLRIKRLEKKRKARTPQPMKRRLFKGRVETSTDKSLGEEASQLGGGGCTADQLSTARTEVSAASFLVNVSVATPSTHPTTTTTIFGEEDLTIAQTLVKMRSEKAKEKEKGVVLIDEEKPPKLNISTTTLQPLLTIDLKDKGQAEKKTEPEQEMLSRMLNRRLEVDYESEMAFELLRFTRSQLQK</sequence>
<feature type="compositionally biased region" description="Basic and acidic residues" evidence="1">
    <location>
        <begin position="76"/>
        <end position="87"/>
    </location>
</feature>
<comment type="caution">
    <text evidence="2">The sequence shown here is derived from an EMBL/GenBank/DDBJ whole genome shotgun (WGS) entry which is preliminary data.</text>
</comment>
<accession>A0ABQ4ZXB5</accession>
<reference evidence="2" key="1">
    <citation type="journal article" date="2022" name="Int. J. Mol. Sci.">
        <title>Draft Genome of Tanacetum Coccineum: Genomic Comparison of Closely Related Tanacetum-Family Plants.</title>
        <authorList>
            <person name="Yamashiro T."/>
            <person name="Shiraishi A."/>
            <person name="Nakayama K."/>
            <person name="Satake H."/>
        </authorList>
    </citation>
    <scope>NUCLEOTIDE SEQUENCE</scope>
</reference>
<protein>
    <submittedName>
        <fullName evidence="2">Uncharacterized protein</fullName>
    </submittedName>
</protein>
<dbReference type="EMBL" id="BQNB010011661">
    <property type="protein sequence ID" value="GJS93507.1"/>
    <property type="molecule type" value="Genomic_DNA"/>
</dbReference>